<gene>
    <name evidence="2" type="ORF">PQQ63_20075</name>
</gene>
<reference evidence="2 3" key="1">
    <citation type="journal article" date="2024" name="Chem. Sci.">
        <title>Discovery of megapolipeptins by genome mining of a Burkholderiales bacteria collection.</title>
        <authorList>
            <person name="Paulo B.S."/>
            <person name="Recchia M.J.J."/>
            <person name="Lee S."/>
            <person name="Fergusson C.H."/>
            <person name="Romanowski S.B."/>
            <person name="Hernandez A."/>
            <person name="Krull N."/>
            <person name="Liu D.Y."/>
            <person name="Cavanagh H."/>
            <person name="Bos A."/>
            <person name="Gray C.A."/>
            <person name="Murphy B.T."/>
            <person name="Linington R.G."/>
            <person name="Eustaquio A.S."/>
        </authorList>
    </citation>
    <scope>NUCLEOTIDE SEQUENCE [LARGE SCALE GENOMIC DNA]</scope>
    <source>
        <strain evidence="2 3">RL17-338-BIC-A</strain>
    </source>
</reference>
<sequence length="57" mass="5809">MALNVDDLHAALPYLAQYGRHAQGSPQTVSAGPHAGALILCVAGPDGATTELRRPSA</sequence>
<dbReference type="InterPro" id="IPR037523">
    <property type="entry name" value="VOC_core"/>
</dbReference>
<dbReference type="Proteomes" id="UP001629432">
    <property type="component" value="Unassembled WGS sequence"/>
</dbReference>
<feature type="domain" description="VOC" evidence="1">
    <location>
        <begin position="1"/>
        <end position="55"/>
    </location>
</feature>
<evidence type="ECO:0000259" key="1">
    <source>
        <dbReference type="PROSITE" id="PS51819"/>
    </source>
</evidence>
<evidence type="ECO:0000313" key="3">
    <source>
        <dbReference type="Proteomes" id="UP001629432"/>
    </source>
</evidence>
<keyword evidence="3" id="KW-1185">Reference proteome</keyword>
<comment type="caution">
    <text evidence="2">The sequence shown here is derived from an EMBL/GenBank/DDBJ whole genome shotgun (WGS) entry which is preliminary data.</text>
</comment>
<organism evidence="2 3">
    <name type="scientific">Paraburkholderia metrosideri</name>
    <dbReference type="NCBI Taxonomy" id="580937"/>
    <lineage>
        <taxon>Bacteria</taxon>
        <taxon>Pseudomonadati</taxon>
        <taxon>Pseudomonadota</taxon>
        <taxon>Betaproteobacteria</taxon>
        <taxon>Burkholderiales</taxon>
        <taxon>Burkholderiaceae</taxon>
        <taxon>Paraburkholderia</taxon>
    </lineage>
</organism>
<dbReference type="EMBL" id="JAQQCF010000017">
    <property type="protein sequence ID" value="MFM0638991.1"/>
    <property type="molecule type" value="Genomic_DNA"/>
</dbReference>
<name>A0ABW9DYI1_9BURK</name>
<dbReference type="PROSITE" id="PS51819">
    <property type="entry name" value="VOC"/>
    <property type="match status" value="1"/>
</dbReference>
<protein>
    <recommendedName>
        <fullName evidence="1">VOC domain-containing protein</fullName>
    </recommendedName>
</protein>
<accession>A0ABW9DYI1</accession>
<proteinExistence type="predicted"/>
<dbReference type="RefSeq" id="WP_408337869.1">
    <property type="nucleotide sequence ID" value="NZ_JAQQCF010000017.1"/>
</dbReference>
<evidence type="ECO:0000313" key="2">
    <source>
        <dbReference type="EMBL" id="MFM0638991.1"/>
    </source>
</evidence>